<dbReference type="InterPro" id="IPR036188">
    <property type="entry name" value="FAD/NAD-bd_sf"/>
</dbReference>
<dbReference type="PANTHER" id="PTHR42923">
    <property type="entry name" value="PROTOPORPHYRINOGEN OXIDASE"/>
    <property type="match status" value="1"/>
</dbReference>
<dbReference type="InterPro" id="IPR050464">
    <property type="entry name" value="Zeta_carotene_desat/Oxidored"/>
</dbReference>
<proteinExistence type="predicted"/>
<dbReference type="Proteomes" id="UP000434582">
    <property type="component" value="Unassembled WGS sequence"/>
</dbReference>
<dbReference type="Gene3D" id="1.10.405.20">
    <property type="match status" value="1"/>
</dbReference>
<feature type="compositionally biased region" description="Basic and acidic residues" evidence="1">
    <location>
        <begin position="463"/>
        <end position="481"/>
    </location>
</feature>
<dbReference type="Gene3D" id="3.50.50.60">
    <property type="entry name" value="FAD/NAD(P)-binding domain"/>
    <property type="match status" value="1"/>
</dbReference>
<dbReference type="AlphaFoldDB" id="A0A7X1ZGD9"/>
<dbReference type="GO" id="GO:0016491">
    <property type="term" value="F:oxidoreductase activity"/>
    <property type="evidence" value="ECO:0007669"/>
    <property type="project" value="InterPro"/>
</dbReference>
<organism evidence="3 4">
    <name type="scientific">Roseospira navarrensis</name>
    <dbReference type="NCBI Taxonomy" id="140058"/>
    <lineage>
        <taxon>Bacteria</taxon>
        <taxon>Pseudomonadati</taxon>
        <taxon>Pseudomonadota</taxon>
        <taxon>Alphaproteobacteria</taxon>
        <taxon>Rhodospirillales</taxon>
        <taxon>Rhodospirillaceae</taxon>
        <taxon>Roseospira</taxon>
    </lineage>
</organism>
<accession>A0A7X1ZGD9</accession>
<gene>
    <name evidence="3" type="ORF">GHC57_10355</name>
</gene>
<name>A0A7X1ZGD9_9PROT</name>
<feature type="domain" description="Amine oxidase" evidence="2">
    <location>
        <begin position="29"/>
        <end position="286"/>
    </location>
</feature>
<dbReference type="InterPro" id="IPR002937">
    <property type="entry name" value="Amino_oxidase"/>
</dbReference>
<sequence length="481" mass="52991">MTAQPADHDRGASAPSGPRRRIAVVGTGIAGMSAAWLLSKAHDVTVFERGDYIGGHSNTVEAPGPNGQPIAVDTGFIVYNTVNYPNLVALFEHLGVPTHESDMSFAASLDSGRLEYAGTGLGGLLAQPGNALRPRFWSMIRDLMRFYREAPAFLEDPRARRVTLGEYLTAHGYGQAFVEDHLLPMGAAIWSTPVADMRAYPAAAFIQFFVNHGLLKLRDRPAWRTVTGGSREYVKRLTASYVDRIHLNAKITRIRRVQGGVMLEDLRGETHVFDDVVLACHADEALSLLSDADDRERTVLEGFTYTRNRAILHSDPSLMPKARRAWSSWNFIGTRDAQGRDQVCVTYWMNRLQGLDDKAPLFVTLNPPREPADGTVIRGFLYDHPLYDRAALAAQEQVWRLQGRRRTWFCGAYMGAGFHEDGLQAGLAVAEALGGVRRPWTVPNESGRIRLGEALAGADADEADPRLRRGDRGARGDEAAA</sequence>
<dbReference type="OrthoDB" id="20837at2"/>
<protein>
    <submittedName>
        <fullName evidence="3">FAD-dependent oxidoreductase</fullName>
    </submittedName>
</protein>
<dbReference type="Gene3D" id="3.30.70.1990">
    <property type="match status" value="1"/>
</dbReference>
<evidence type="ECO:0000313" key="3">
    <source>
        <dbReference type="EMBL" id="MQX36917.1"/>
    </source>
</evidence>
<dbReference type="Pfam" id="PF01593">
    <property type="entry name" value="Amino_oxidase"/>
    <property type="match status" value="1"/>
</dbReference>
<keyword evidence="4" id="KW-1185">Reference proteome</keyword>
<dbReference type="FunFam" id="1.10.405.20:FF:000001">
    <property type="entry name" value="Amine oxidase"/>
    <property type="match status" value="1"/>
</dbReference>
<dbReference type="PANTHER" id="PTHR42923:SF17">
    <property type="entry name" value="AMINE OXIDASE DOMAIN-CONTAINING PROTEIN"/>
    <property type="match status" value="1"/>
</dbReference>
<evidence type="ECO:0000256" key="1">
    <source>
        <dbReference type="SAM" id="MobiDB-lite"/>
    </source>
</evidence>
<evidence type="ECO:0000259" key="2">
    <source>
        <dbReference type="Pfam" id="PF01593"/>
    </source>
</evidence>
<dbReference type="RefSeq" id="WP_153343882.1">
    <property type="nucleotide sequence ID" value="NZ_WIVE01000029.1"/>
</dbReference>
<reference evidence="3 4" key="1">
    <citation type="submission" date="2019-10" db="EMBL/GenBank/DDBJ databases">
        <title>Draft whole-genome sequence of the purple nonsulfur photosynthetic bacterium Roseospira navarrensis DSM 15114.</title>
        <authorList>
            <person name="Kyndt J.A."/>
            <person name="Meyer T.E."/>
        </authorList>
    </citation>
    <scope>NUCLEOTIDE SEQUENCE [LARGE SCALE GENOMIC DNA]</scope>
    <source>
        <strain evidence="3 4">DSM 15114</strain>
    </source>
</reference>
<comment type="caution">
    <text evidence="3">The sequence shown here is derived from an EMBL/GenBank/DDBJ whole genome shotgun (WGS) entry which is preliminary data.</text>
</comment>
<feature type="region of interest" description="Disordered" evidence="1">
    <location>
        <begin position="453"/>
        <end position="481"/>
    </location>
</feature>
<dbReference type="SUPFAM" id="SSF51905">
    <property type="entry name" value="FAD/NAD(P)-binding domain"/>
    <property type="match status" value="1"/>
</dbReference>
<evidence type="ECO:0000313" key="4">
    <source>
        <dbReference type="Proteomes" id="UP000434582"/>
    </source>
</evidence>
<dbReference type="EMBL" id="WIVE01000029">
    <property type="protein sequence ID" value="MQX36917.1"/>
    <property type="molecule type" value="Genomic_DNA"/>
</dbReference>